<proteinExistence type="predicted"/>
<dbReference type="OrthoDB" id="9815057at2"/>
<feature type="coiled-coil region" evidence="1">
    <location>
        <begin position="1203"/>
        <end position="1230"/>
    </location>
</feature>
<evidence type="ECO:0008006" key="5">
    <source>
        <dbReference type="Google" id="ProtNLM"/>
    </source>
</evidence>
<feature type="coiled-coil region" evidence="1">
    <location>
        <begin position="253"/>
        <end position="283"/>
    </location>
</feature>
<comment type="caution">
    <text evidence="3">The sequence shown here is derived from an EMBL/GenBank/DDBJ whole genome shotgun (WGS) entry which is preliminary data.</text>
</comment>
<dbReference type="Proteomes" id="UP000441717">
    <property type="component" value="Unassembled WGS sequence"/>
</dbReference>
<organism evidence="3 4">
    <name type="scientific">Desulfofundulus thermobenzoicus</name>
    <dbReference type="NCBI Taxonomy" id="29376"/>
    <lineage>
        <taxon>Bacteria</taxon>
        <taxon>Bacillati</taxon>
        <taxon>Bacillota</taxon>
        <taxon>Clostridia</taxon>
        <taxon>Eubacteriales</taxon>
        <taxon>Peptococcaceae</taxon>
        <taxon>Desulfofundulus</taxon>
    </lineage>
</organism>
<dbReference type="PANTHER" id="PTHR45615">
    <property type="entry name" value="MYOSIN HEAVY CHAIN, NON-MUSCLE"/>
    <property type="match status" value="1"/>
</dbReference>
<sequence length="1488" mass="170309">MPRINRIRLHNIRYDKGNRIFDNLILNLGGYNGLLLLHNGGGKTLLLQLIAQVVCPNVPLQGRRLAGLVQEVPFTGHVLVEWLLDGNRYWYLLTGFCFAENLGSAHRDIDYFTYLTEYGERNPWDLESFPLLGEDGRTLNYRQLRERLAASGSRVRTFASDRRREYQRELQSYMIDPWEWEQVLITNSSEGGVGKFFESCSKTPQLLERLLIPAFDGVLGRTADGNDSLTRAFQQAAEELMRLPELKANKGALEQLSQRLPRLAEALEQVREAGDQVEEAEGERCSLYATLERGIPRLDLAIRRLDAARERCRGRIQEIQFQMDSLVVEEKKREKERLQVDLEKATMRFNDVRRDYDRAEESYRRHKAWRYWGKYQDKTASLRQEEERKRQLMVGREQQEREIQSLREKVWPLYRALLHGWRQREQLEKDRLQELQRELQSIDREIGRREARLQECREKRANLLGLREGFVKLKDSVAREMGREGLAIPLEEPEPAKARVVAEKNLAEEALKHWKETAATGWREQDAVRKELEGLRTREGVLQQEIRETEQQYEAWRRDLLSLRETLALAGVVSPDPVANPAGLKAELARQIAHLEAGKVRLEVEKNRLEERRLLFSGAGGPLPNADVARLQAVLEEYGVKSVTGASWLQGLDSDARRQAWVTRFPWLPYALIAEGEQIVRLVERGVELKIDLSAAVPVAARGSLQLDGGEETQVYFFRNKGLEPFVYPARAAALIQEMEAQGEELSEQINRLGRDMESRRQAAAALQKWQEGHRYNREEEWELVLREKAGALEQLKKDLEAAAGRMAALSGELAAAQEQERRMEMRATRLGSLLERLAEYNAEWSLEMERCEQERHLLMEEAALAGEINNLARQRESLQEEQERLKEQARATASRIKEMEQDGVEMFPPGYAGAPVEDQLTTCPVTDPACLKEYTEMAGVLKAKIAVLDQGSGELGEIEKRIREYAEELKDLDREIRETGVAPEVVRDLFRPVTDDELDSWRQKVEVLRRELEQAEKEQREAQRQVDLATGAYNTEYQRVMDKYGRAPADLDGIDLEQHRLDLRNRRRKLDGADSKLQGRRDFMAQLRNSYANAAADLAADGVGDGGLPAWDNRQEKETLRRDPGAPGAAVREANRKLAQCRQAVEHSHSQWLQLVKACREELAVLNNRDIDQFFRQLQSRTELPGWERDTVPVAASLTHVSRVIQNALSEVERRLAEANQVMEEMVDRSYRQAAAILDELKMLQTKSRVELRGDKVPLISVDLRQPDVQEARESIRRHLHRAIDDAVQQRQAGKDDDSIRAGLAAAVRSSALVQQLVPLEEIRFAVLKPRSDSQPYQNRDYQSWDALLSWSEGQRYAARFAVFVVLMAHLRQRRNPGQQHSVIIADNPFGGASSGHILEMVMAVARQTGAQLFCVTAHRQTEIMREFNVLYSLVPRPTLSGQQRMIPVDESQPGIYRVGVEPARASVPGAGRVEWGEDLGGQLRLF</sequence>
<gene>
    <name evidence="3" type="ORF">GFC01_11185</name>
</gene>
<evidence type="ECO:0000313" key="3">
    <source>
        <dbReference type="EMBL" id="MQL52815.1"/>
    </source>
</evidence>
<feature type="coiled-coil region" evidence="1">
    <location>
        <begin position="949"/>
        <end position="1033"/>
    </location>
</feature>
<dbReference type="PANTHER" id="PTHR45615:SF80">
    <property type="entry name" value="GRIP DOMAIN-CONTAINING PROTEIN"/>
    <property type="match status" value="1"/>
</dbReference>
<evidence type="ECO:0000313" key="4">
    <source>
        <dbReference type="Proteomes" id="UP000441717"/>
    </source>
</evidence>
<feature type="coiled-coil region" evidence="1">
    <location>
        <begin position="786"/>
        <end position="903"/>
    </location>
</feature>
<reference evidence="3 4" key="1">
    <citation type="submission" date="2019-10" db="EMBL/GenBank/DDBJ databases">
        <title>Comparative genomics of sulfur disproportionating microorganisms.</title>
        <authorList>
            <person name="Ward L.M."/>
            <person name="Bertran E."/>
            <person name="Johnston D."/>
        </authorList>
    </citation>
    <scope>NUCLEOTIDE SEQUENCE [LARGE SCALE GENOMIC DNA]</scope>
    <source>
        <strain evidence="3 4">DSM 14055</strain>
    </source>
</reference>
<name>A0A6N7IRQ8_9FIRM</name>
<accession>A0A6N7IRQ8</accession>
<keyword evidence="1" id="KW-0175">Coiled coil</keyword>
<evidence type="ECO:0000256" key="1">
    <source>
        <dbReference type="SAM" id="Coils"/>
    </source>
</evidence>
<feature type="region of interest" description="Disordered" evidence="2">
    <location>
        <begin position="1103"/>
        <end position="1129"/>
    </location>
</feature>
<evidence type="ECO:0000256" key="2">
    <source>
        <dbReference type="SAM" id="MobiDB-lite"/>
    </source>
</evidence>
<feature type="coiled-coil region" evidence="1">
    <location>
        <begin position="532"/>
        <end position="612"/>
    </location>
</feature>
<dbReference type="RefSeq" id="WP_152947240.1">
    <property type="nucleotide sequence ID" value="NZ_WHYR01000029.1"/>
</dbReference>
<feature type="coiled-coil region" evidence="1">
    <location>
        <begin position="328"/>
        <end position="459"/>
    </location>
</feature>
<feature type="compositionally biased region" description="Basic and acidic residues" evidence="2">
    <location>
        <begin position="1114"/>
        <end position="1125"/>
    </location>
</feature>
<protein>
    <recommendedName>
        <fullName evidence="5">Chromosome segregation ATPase</fullName>
    </recommendedName>
</protein>
<keyword evidence="4" id="KW-1185">Reference proteome</keyword>
<dbReference type="EMBL" id="WHYR01000029">
    <property type="protein sequence ID" value="MQL52815.1"/>
    <property type="molecule type" value="Genomic_DNA"/>
</dbReference>